<dbReference type="EMBL" id="CACRXK020019007">
    <property type="protein sequence ID" value="CAB4033174.1"/>
    <property type="molecule type" value="Genomic_DNA"/>
</dbReference>
<sequence length="106" mass="12418">MFWLQRLFLYCLCMCSVFYRLASSQGFNSFLNKDIDANETCGNPAEIYFRTQEGVLHPRLRTMLVCNATDPEKSHPPRYMIDDDLVTFWQSKASIDRADIRIDLNQ</sequence>
<dbReference type="AlphaFoldDB" id="A0A6S7JSS0"/>
<dbReference type="Proteomes" id="UP001152795">
    <property type="component" value="Unassembled WGS sequence"/>
</dbReference>
<keyword evidence="2" id="KW-0424">Laminin EGF-like domain</keyword>
<keyword evidence="1" id="KW-1015">Disulfide bond</keyword>
<comment type="caution">
    <text evidence="3">The sequence shown here is derived from an EMBL/GenBank/DDBJ whole genome shotgun (WGS) entry which is preliminary data.</text>
</comment>
<keyword evidence="4" id="KW-1185">Reference proteome</keyword>
<evidence type="ECO:0000313" key="3">
    <source>
        <dbReference type="EMBL" id="CAB4033174.1"/>
    </source>
</evidence>
<organism evidence="3 4">
    <name type="scientific">Paramuricea clavata</name>
    <name type="common">Red gorgonian</name>
    <name type="synonym">Violescent sea-whip</name>
    <dbReference type="NCBI Taxonomy" id="317549"/>
    <lineage>
        <taxon>Eukaryota</taxon>
        <taxon>Metazoa</taxon>
        <taxon>Cnidaria</taxon>
        <taxon>Anthozoa</taxon>
        <taxon>Octocorallia</taxon>
        <taxon>Malacalcyonacea</taxon>
        <taxon>Plexauridae</taxon>
        <taxon>Paramuricea</taxon>
    </lineage>
</organism>
<dbReference type="OrthoDB" id="7788578at2759"/>
<proteinExistence type="predicted"/>
<evidence type="ECO:0000256" key="1">
    <source>
        <dbReference type="ARBA" id="ARBA00023157"/>
    </source>
</evidence>
<protein>
    <submittedName>
        <fullName evidence="3">Uncharacterized protein</fullName>
    </submittedName>
</protein>
<accession>A0A6S7JSS0</accession>
<dbReference type="InterPro" id="IPR008211">
    <property type="entry name" value="Laminin_N"/>
</dbReference>
<dbReference type="PROSITE" id="PS51117">
    <property type="entry name" value="LAMININ_NTER"/>
    <property type="match status" value="1"/>
</dbReference>
<name>A0A6S7JSS0_PARCT</name>
<evidence type="ECO:0000256" key="2">
    <source>
        <dbReference type="ARBA" id="ARBA00023292"/>
    </source>
</evidence>
<feature type="non-terminal residue" evidence="3">
    <location>
        <position position="106"/>
    </location>
</feature>
<dbReference type="Pfam" id="PF00055">
    <property type="entry name" value="Laminin_N"/>
    <property type="match status" value="1"/>
</dbReference>
<reference evidence="3" key="1">
    <citation type="submission" date="2020-04" db="EMBL/GenBank/DDBJ databases">
        <authorList>
            <person name="Alioto T."/>
            <person name="Alioto T."/>
            <person name="Gomez Garrido J."/>
        </authorList>
    </citation>
    <scope>NUCLEOTIDE SEQUENCE</scope>
    <source>
        <strain evidence="3">A484AB</strain>
    </source>
</reference>
<dbReference type="Gene3D" id="2.60.120.260">
    <property type="entry name" value="Galactose-binding domain-like"/>
    <property type="match status" value="1"/>
</dbReference>
<evidence type="ECO:0000313" key="4">
    <source>
        <dbReference type="Proteomes" id="UP001152795"/>
    </source>
</evidence>
<gene>
    <name evidence="3" type="ORF">PACLA_8A055658</name>
</gene>